<reference evidence="16" key="1">
    <citation type="submission" date="2017-01" db="EMBL/GenBank/DDBJ databases">
        <authorList>
            <person name="Wang Y."/>
            <person name="White M."/>
            <person name="Kvist S."/>
            <person name="Moncalvo J.-M."/>
        </authorList>
    </citation>
    <scope>NUCLEOTIDE SEQUENCE [LARGE SCALE GENOMIC DNA]</scope>
    <source>
        <strain evidence="16">COL-18-3</strain>
    </source>
</reference>
<feature type="active site" description="Proton acceptor" evidence="11">
    <location>
        <position position="301"/>
    </location>
</feature>
<evidence type="ECO:0000256" key="12">
    <source>
        <dbReference type="PIRSR" id="PIRSR605708-2"/>
    </source>
</evidence>
<dbReference type="GO" id="GO:0005737">
    <property type="term" value="C:cytoplasm"/>
    <property type="evidence" value="ECO:0007669"/>
    <property type="project" value="TreeGrafter"/>
</dbReference>
<evidence type="ECO:0000256" key="5">
    <source>
        <dbReference type="ARBA" id="ARBA00022723"/>
    </source>
</evidence>
<evidence type="ECO:0000256" key="8">
    <source>
        <dbReference type="ARBA" id="ARBA00023002"/>
    </source>
</evidence>
<dbReference type="InterPro" id="IPR046452">
    <property type="entry name" value="HgmA_N"/>
</dbReference>
<dbReference type="PANTHER" id="PTHR11056:SF0">
    <property type="entry name" value="HOMOGENTISATE 1,2-DIOXYGENASE"/>
    <property type="match status" value="1"/>
</dbReference>
<organism evidence="15 16">
    <name type="scientific">Zancudomyces culisetae</name>
    <name type="common">Gut fungus</name>
    <name type="synonym">Smittium culisetae</name>
    <dbReference type="NCBI Taxonomy" id="1213189"/>
    <lineage>
        <taxon>Eukaryota</taxon>
        <taxon>Fungi</taxon>
        <taxon>Fungi incertae sedis</taxon>
        <taxon>Zoopagomycota</taxon>
        <taxon>Kickxellomycotina</taxon>
        <taxon>Harpellomycetes</taxon>
        <taxon>Harpellales</taxon>
        <taxon>Legeriomycetaceae</taxon>
        <taxon>Zancudomyces</taxon>
    </lineage>
</organism>
<keyword evidence="10" id="KW-0585">Phenylalanine catabolism</keyword>
<dbReference type="OrthoDB" id="1689029at2759"/>
<dbReference type="Gene3D" id="2.60.120.10">
    <property type="entry name" value="Jelly Rolls"/>
    <property type="match status" value="1"/>
</dbReference>
<comment type="cofactor">
    <cofactor evidence="1 12">
        <name>Fe cation</name>
        <dbReference type="ChEBI" id="CHEBI:24875"/>
    </cofactor>
</comment>
<dbReference type="GO" id="GO:0004411">
    <property type="term" value="F:homogentisate 1,2-dioxygenase activity"/>
    <property type="evidence" value="ECO:0007669"/>
    <property type="project" value="UniProtKB-EC"/>
</dbReference>
<feature type="domain" description="Homogentisate 1,2-dioxygenase C-terminal" evidence="13">
    <location>
        <begin position="290"/>
        <end position="440"/>
    </location>
</feature>
<evidence type="ECO:0000256" key="4">
    <source>
        <dbReference type="ARBA" id="ARBA00013127"/>
    </source>
</evidence>
<dbReference type="SUPFAM" id="SSF51182">
    <property type="entry name" value="RmlC-like cupins"/>
    <property type="match status" value="1"/>
</dbReference>
<dbReference type="NCBIfam" id="TIGR01015">
    <property type="entry name" value="hmgA"/>
    <property type="match status" value="1"/>
</dbReference>
<dbReference type="UniPathway" id="UPA00139">
    <property type="reaction ID" value="UER00339"/>
</dbReference>
<comment type="pathway">
    <text evidence="2">Amino-acid degradation; L-phenylalanine degradation; acetoacetate and fumarate from L-phenylalanine: step 4/6.</text>
</comment>
<sequence>MVYKYMTGFGNHFESESIKGALPVGQNTPKKAPHGLYTEQLSGTAFTVPRAGNARSWLYRIRPSVIHKPFVKYHEKQEEEDMKMHVTPAQLRWAPFEPKVDEKEKGKSGRVDFVDGMRKLCESGHPELREGLAIYIYNFNQGMSEGKRSFFSSDGDFLIVPQEGGLLIQTEFGNMEVRPLEIAVIQCGMKFTVNKIDGESNLEYFRGYILEVYSGHFSLPDLGPIGANGLANPRDFLVPVARYEKIDTGVEYQIINKMQGQYFKATQAHSPYDVVAWHGNYVPYKYDLTKFCVVNSVSYDHLDPSIFTVLTCKSTRPGTAVADFVIFPPRFAVQQNTFRPPYFHRNVMTEFIGLISGHYEAKKEGFMPGGASLHSMAIPHGPDTATVKRESCRVDEPERVAEGTMSFMFESMFQMKVADWALNKDGKVDENYYKAWEDMPVTFTESE</sequence>
<dbReference type="GO" id="GO:0006559">
    <property type="term" value="P:L-phenylalanine catabolic process"/>
    <property type="evidence" value="ECO:0007669"/>
    <property type="project" value="UniProtKB-UniPathway"/>
</dbReference>
<evidence type="ECO:0000256" key="9">
    <source>
        <dbReference type="ARBA" id="ARBA00023004"/>
    </source>
</evidence>
<keyword evidence="5 12" id="KW-0479">Metal-binding</keyword>
<dbReference type="GO" id="GO:0006572">
    <property type="term" value="P:L-tyrosine catabolic process"/>
    <property type="evidence" value="ECO:0007669"/>
    <property type="project" value="UniProtKB-KW"/>
</dbReference>
<evidence type="ECO:0000256" key="7">
    <source>
        <dbReference type="ARBA" id="ARBA00022964"/>
    </source>
</evidence>
<comment type="caution">
    <text evidence="15">The sequence shown here is derived from an EMBL/GenBank/DDBJ whole genome shotgun (WGS) entry which is preliminary data.</text>
</comment>
<evidence type="ECO:0000256" key="10">
    <source>
        <dbReference type="ARBA" id="ARBA00023232"/>
    </source>
</evidence>
<keyword evidence="9 12" id="KW-0408">Iron</keyword>
<feature type="binding site" evidence="12">
    <location>
        <position position="359"/>
    </location>
    <ligand>
        <name>homogentisate</name>
        <dbReference type="ChEBI" id="CHEBI:16169"/>
    </ligand>
</feature>
<name>A0A1R1PCC6_ZANCU</name>
<feature type="binding site" evidence="12">
    <location>
        <position position="350"/>
    </location>
    <ligand>
        <name>Fe cation</name>
        <dbReference type="ChEBI" id="CHEBI:24875"/>
    </ligand>
</feature>
<feature type="binding site" evidence="12">
    <location>
        <position position="380"/>
    </location>
    <ligand>
        <name>Fe cation</name>
        <dbReference type="ChEBI" id="CHEBI:24875"/>
    </ligand>
</feature>
<dbReference type="InterPro" id="IPR014710">
    <property type="entry name" value="RmlC-like_jellyroll"/>
</dbReference>
<dbReference type="Pfam" id="PF04209">
    <property type="entry name" value="HgmA_C"/>
    <property type="match status" value="1"/>
</dbReference>
<accession>A0A1R1PCC6</accession>
<dbReference type="GO" id="GO:0046872">
    <property type="term" value="F:metal ion binding"/>
    <property type="evidence" value="ECO:0007669"/>
    <property type="project" value="UniProtKB-KW"/>
</dbReference>
<evidence type="ECO:0000256" key="3">
    <source>
        <dbReference type="ARBA" id="ARBA00007757"/>
    </source>
</evidence>
<dbReference type="InterPro" id="IPR005708">
    <property type="entry name" value="Homogentis_dOase"/>
</dbReference>
<gene>
    <name evidence="15" type="ORF">AX774_g8014</name>
</gene>
<dbReference type="Pfam" id="PF20510">
    <property type="entry name" value="HgmA_N"/>
    <property type="match status" value="1"/>
</dbReference>
<feature type="domain" description="Homogentisate 1,2-dioxygenase N-terminal" evidence="14">
    <location>
        <begin position="4"/>
        <end position="288"/>
    </location>
</feature>
<evidence type="ECO:0000259" key="13">
    <source>
        <dbReference type="Pfam" id="PF04209"/>
    </source>
</evidence>
<keyword evidence="7 15" id="KW-0223">Dioxygenase</keyword>
<comment type="similarity">
    <text evidence="3">Belongs to the homogentisate dioxygenase family.</text>
</comment>
<feature type="binding site" evidence="12">
    <location>
        <position position="344"/>
    </location>
    <ligand>
        <name>Fe cation</name>
        <dbReference type="ChEBI" id="CHEBI:24875"/>
    </ligand>
</feature>
<dbReference type="InterPro" id="IPR046451">
    <property type="entry name" value="HgmA_C"/>
</dbReference>
<dbReference type="FunFam" id="2.60.120.10:FF:000034">
    <property type="entry name" value="Homogentisate 1,2-dioxygenase"/>
    <property type="match status" value="1"/>
</dbReference>
<evidence type="ECO:0000256" key="2">
    <source>
        <dbReference type="ARBA" id="ARBA00004704"/>
    </source>
</evidence>
<dbReference type="EMBL" id="LSSK01001885">
    <property type="protein sequence ID" value="OMH78591.1"/>
    <property type="molecule type" value="Genomic_DNA"/>
</dbReference>
<evidence type="ECO:0000313" key="15">
    <source>
        <dbReference type="EMBL" id="OMH78591.1"/>
    </source>
</evidence>
<dbReference type="CDD" id="cd07000">
    <property type="entry name" value="cupin_HGO_N"/>
    <property type="match status" value="1"/>
</dbReference>
<dbReference type="AlphaFoldDB" id="A0A1R1PCC6"/>
<proteinExistence type="inferred from homology"/>
<dbReference type="Proteomes" id="UP000188320">
    <property type="component" value="Unassembled WGS sequence"/>
</dbReference>
<keyword evidence="6" id="KW-0828">Tyrosine catabolism</keyword>
<dbReference type="PANTHER" id="PTHR11056">
    <property type="entry name" value="HOMOGENTISATE 1,2-DIOXYGENASE"/>
    <property type="match status" value="1"/>
</dbReference>
<dbReference type="InterPro" id="IPR011051">
    <property type="entry name" value="RmlC_Cupin_sf"/>
</dbReference>
<feature type="binding site" evidence="12">
    <location>
        <position position="380"/>
    </location>
    <ligand>
        <name>homogentisate</name>
        <dbReference type="ChEBI" id="CHEBI:16169"/>
    </ligand>
</feature>
<keyword evidence="16" id="KW-1185">Reference proteome</keyword>
<protein>
    <recommendedName>
        <fullName evidence="4">homogentisate 1,2-dioxygenase</fullName>
        <ecNumber evidence="4">1.13.11.5</ecNumber>
    </recommendedName>
</protein>
<evidence type="ECO:0000256" key="11">
    <source>
        <dbReference type="PIRSR" id="PIRSR605708-1"/>
    </source>
</evidence>
<keyword evidence="8" id="KW-0560">Oxidoreductase</keyword>
<evidence type="ECO:0000313" key="16">
    <source>
        <dbReference type="Proteomes" id="UP000188320"/>
    </source>
</evidence>
<dbReference type="EC" id="1.13.11.5" evidence="4"/>
<evidence type="ECO:0000259" key="14">
    <source>
        <dbReference type="Pfam" id="PF20510"/>
    </source>
</evidence>
<evidence type="ECO:0000256" key="1">
    <source>
        <dbReference type="ARBA" id="ARBA00001962"/>
    </source>
</evidence>
<evidence type="ECO:0000256" key="6">
    <source>
        <dbReference type="ARBA" id="ARBA00022878"/>
    </source>
</evidence>